<proteinExistence type="predicted"/>
<comment type="caution">
    <text evidence="2">The sequence shown here is derived from an EMBL/GenBank/DDBJ whole genome shotgun (WGS) entry which is preliminary data.</text>
</comment>
<accession>A0ABX0UL98</accession>
<evidence type="ECO:0000313" key="2">
    <source>
        <dbReference type="EMBL" id="NIJ52220.1"/>
    </source>
</evidence>
<keyword evidence="1" id="KW-0812">Transmembrane</keyword>
<dbReference type="SUPFAM" id="SSF55961">
    <property type="entry name" value="Bet v1-like"/>
    <property type="match status" value="1"/>
</dbReference>
<name>A0ABX0UL98_9BACT</name>
<keyword evidence="3" id="KW-1185">Reference proteome</keyword>
<gene>
    <name evidence="2" type="ORF">FHS68_001376</name>
</gene>
<reference evidence="2 3" key="1">
    <citation type="submission" date="2020-03" db="EMBL/GenBank/DDBJ databases">
        <title>Genomic Encyclopedia of Type Strains, Phase IV (KMG-IV): sequencing the most valuable type-strain genomes for metagenomic binning, comparative biology and taxonomic classification.</title>
        <authorList>
            <person name="Goeker M."/>
        </authorList>
    </citation>
    <scope>NUCLEOTIDE SEQUENCE [LARGE SCALE GENOMIC DNA]</scope>
    <source>
        <strain evidence="2 3">DSM 102865</strain>
    </source>
</reference>
<keyword evidence="1" id="KW-0472">Membrane</keyword>
<keyword evidence="1" id="KW-1133">Transmembrane helix</keyword>
<dbReference type="RefSeq" id="WP_167268374.1">
    <property type="nucleotide sequence ID" value="NZ_JAASQJ010000001.1"/>
</dbReference>
<feature type="transmembrane region" description="Helical" evidence="1">
    <location>
        <begin position="9"/>
        <end position="26"/>
    </location>
</feature>
<dbReference type="EMBL" id="JAASQJ010000001">
    <property type="protein sequence ID" value="NIJ52220.1"/>
    <property type="molecule type" value="Genomic_DNA"/>
</dbReference>
<feature type="transmembrane region" description="Helical" evidence="1">
    <location>
        <begin position="71"/>
        <end position="90"/>
    </location>
</feature>
<organism evidence="2 3">
    <name type="scientific">Dyadobacter arcticus</name>
    <dbReference type="NCBI Taxonomy" id="1078754"/>
    <lineage>
        <taxon>Bacteria</taxon>
        <taxon>Pseudomonadati</taxon>
        <taxon>Bacteroidota</taxon>
        <taxon>Cytophagia</taxon>
        <taxon>Cytophagales</taxon>
        <taxon>Spirosomataceae</taxon>
        <taxon>Dyadobacter</taxon>
    </lineage>
</organism>
<evidence type="ECO:0008006" key="4">
    <source>
        <dbReference type="Google" id="ProtNLM"/>
    </source>
</evidence>
<evidence type="ECO:0000256" key="1">
    <source>
        <dbReference type="SAM" id="Phobius"/>
    </source>
</evidence>
<feature type="transmembrane region" description="Helical" evidence="1">
    <location>
        <begin position="38"/>
        <end position="59"/>
    </location>
</feature>
<evidence type="ECO:0000313" key="3">
    <source>
        <dbReference type="Proteomes" id="UP001179181"/>
    </source>
</evidence>
<feature type="transmembrane region" description="Helical" evidence="1">
    <location>
        <begin position="96"/>
        <end position="116"/>
    </location>
</feature>
<dbReference type="Proteomes" id="UP001179181">
    <property type="component" value="Unassembled WGS sequence"/>
</dbReference>
<protein>
    <recommendedName>
        <fullName evidence="4">Polyketide cyclase / dehydrase and lipid transport</fullName>
    </recommendedName>
</protein>
<sequence length="327" mass="36795">MKNLKNWKGLIYGIAYGLVSRAIFALEDFRGGNPIFPTFGLMTMSFMFVVPFVVGLITAYHQDSITSSRKIAAITMPVFAIVGLIGISVLSGHEGIICALMALPVFLFMVLIGGLFGVRIFKRNRKKLYVSAFALLPFLFAPLENQLGLTDKIFTEHTTVEIDATNQQVWNNITRVTKISEEENNHSLFQFMGFPRPIEAELDTIAVGGIRKAIFARGLFFTETVTKVERLKILAFDIKADPNSIPPKALDEHVLVGGKYFDVLEGKYEIEKINDSKIILHLTSQFRLSTRFNFYSGLWSKLIMKDIQENILDIIKQRSEAGQNSSR</sequence>